<evidence type="ECO:0000313" key="1">
    <source>
        <dbReference type="EMBL" id="QHU05544.1"/>
    </source>
</evidence>
<dbReference type="EMBL" id="MN740417">
    <property type="protein sequence ID" value="QHU05544.1"/>
    <property type="molecule type" value="Genomic_DNA"/>
</dbReference>
<protein>
    <recommendedName>
        <fullName evidence="2">DUF4116 domain-containing protein</fullName>
    </recommendedName>
</protein>
<proteinExistence type="predicted"/>
<name>A0A6C0JPA6_9ZZZZ</name>
<evidence type="ECO:0008006" key="2">
    <source>
        <dbReference type="Google" id="ProtNLM"/>
    </source>
</evidence>
<sequence length="296" mass="34618">MISNILFLFIIKMLTLLPWIDKSKLVPYALCLNPQAMDYLMLNQELIKFEYLSYNCNAYNFLMKHKDWINTWNLALNTNKKVEGFIRILVNELTIDKTISGKSYLHLLPWDHICQNPIMINIINENPDKIHWKALCKNKAAVPILKRNFNRISWPEFCLNTSPEAIEIIKANPDKIDWISLSSNSAAIEYLEENMDKINHWGLSWNSAAIHIIEKHLSQVSWMGLSANPSAIHLLKQNPDKIDWLQLSTNPFIFEYDYQSLSIQRTGIILEELMMKTLHPTRIEYWLNNGMTIDDI</sequence>
<accession>A0A6C0JPA6</accession>
<organism evidence="1">
    <name type="scientific">viral metagenome</name>
    <dbReference type="NCBI Taxonomy" id="1070528"/>
    <lineage>
        <taxon>unclassified sequences</taxon>
        <taxon>metagenomes</taxon>
        <taxon>organismal metagenomes</taxon>
    </lineage>
</organism>
<reference evidence="1" key="1">
    <citation type="journal article" date="2020" name="Nature">
        <title>Giant virus diversity and host interactions through global metagenomics.</title>
        <authorList>
            <person name="Schulz F."/>
            <person name="Roux S."/>
            <person name="Paez-Espino D."/>
            <person name="Jungbluth S."/>
            <person name="Walsh D.A."/>
            <person name="Denef V.J."/>
            <person name="McMahon K.D."/>
            <person name="Konstantinidis K.T."/>
            <person name="Eloe-Fadrosh E.A."/>
            <person name="Kyrpides N.C."/>
            <person name="Woyke T."/>
        </authorList>
    </citation>
    <scope>NUCLEOTIDE SEQUENCE</scope>
    <source>
        <strain evidence="1">GVMAG-M-3300027736-24</strain>
    </source>
</reference>
<dbReference type="AlphaFoldDB" id="A0A6C0JPA6"/>